<dbReference type="GO" id="GO:0016887">
    <property type="term" value="F:ATP hydrolysis activity"/>
    <property type="evidence" value="ECO:0007669"/>
    <property type="project" value="InterPro"/>
</dbReference>
<dbReference type="PROSITE" id="PS50893">
    <property type="entry name" value="ABC_TRANSPORTER_2"/>
    <property type="match status" value="1"/>
</dbReference>
<feature type="transmembrane region" description="Helical" evidence="8">
    <location>
        <begin position="463"/>
        <end position="484"/>
    </location>
</feature>
<keyword evidence="2" id="KW-0813">Transport</keyword>
<keyword evidence="5" id="KW-0067">ATP-binding</keyword>
<dbReference type="InParanoid" id="Q22MP0"/>
<dbReference type="KEGG" id="tet:TTHERM_00031820"/>
<dbReference type="InterPro" id="IPR027417">
    <property type="entry name" value="P-loop_NTPase"/>
</dbReference>
<evidence type="ECO:0000259" key="9">
    <source>
        <dbReference type="PROSITE" id="PS50893"/>
    </source>
</evidence>
<dbReference type="PANTHER" id="PTHR48041">
    <property type="entry name" value="ABC TRANSPORTER G FAMILY MEMBER 28"/>
    <property type="match status" value="1"/>
</dbReference>
<dbReference type="SUPFAM" id="SSF52540">
    <property type="entry name" value="P-loop containing nucleoside triphosphate hydrolases"/>
    <property type="match status" value="1"/>
</dbReference>
<dbReference type="GO" id="GO:0005524">
    <property type="term" value="F:ATP binding"/>
    <property type="evidence" value="ECO:0007669"/>
    <property type="project" value="UniProtKB-KW"/>
</dbReference>
<dbReference type="InterPro" id="IPR003593">
    <property type="entry name" value="AAA+_ATPase"/>
</dbReference>
<gene>
    <name evidence="10" type="ORF">TTHERM_00031820</name>
</gene>
<evidence type="ECO:0000256" key="1">
    <source>
        <dbReference type="ARBA" id="ARBA00004141"/>
    </source>
</evidence>
<dbReference type="CDD" id="cd03213">
    <property type="entry name" value="ABCG_EPDR"/>
    <property type="match status" value="1"/>
</dbReference>
<evidence type="ECO:0000256" key="3">
    <source>
        <dbReference type="ARBA" id="ARBA00022692"/>
    </source>
</evidence>
<dbReference type="RefSeq" id="XP_976980.2">
    <property type="nucleotide sequence ID" value="XM_971887.2"/>
</dbReference>
<dbReference type="FunCoup" id="Q22MP0">
    <property type="interactions" value="11"/>
</dbReference>
<evidence type="ECO:0000313" key="10">
    <source>
        <dbReference type="EMBL" id="EAR86514.2"/>
    </source>
</evidence>
<organism evidence="10 11">
    <name type="scientific">Tetrahymena thermophila (strain SB210)</name>
    <dbReference type="NCBI Taxonomy" id="312017"/>
    <lineage>
        <taxon>Eukaryota</taxon>
        <taxon>Sar</taxon>
        <taxon>Alveolata</taxon>
        <taxon>Ciliophora</taxon>
        <taxon>Intramacronucleata</taxon>
        <taxon>Oligohymenophorea</taxon>
        <taxon>Hymenostomatida</taxon>
        <taxon>Tetrahymenina</taxon>
        <taxon>Tetrahymenidae</taxon>
        <taxon>Tetrahymena</taxon>
    </lineage>
</organism>
<dbReference type="Proteomes" id="UP000009168">
    <property type="component" value="Unassembled WGS sequence"/>
</dbReference>
<dbReference type="SMART" id="SM00382">
    <property type="entry name" value="AAA"/>
    <property type="match status" value="1"/>
</dbReference>
<feature type="transmembrane region" description="Helical" evidence="8">
    <location>
        <begin position="385"/>
        <end position="405"/>
    </location>
</feature>
<dbReference type="STRING" id="312017.Q22MP0"/>
<evidence type="ECO:0000256" key="4">
    <source>
        <dbReference type="ARBA" id="ARBA00022741"/>
    </source>
</evidence>
<dbReference type="GO" id="GO:0140359">
    <property type="term" value="F:ABC-type transporter activity"/>
    <property type="evidence" value="ECO:0007669"/>
    <property type="project" value="InterPro"/>
</dbReference>
<dbReference type="OrthoDB" id="184675at2759"/>
<feature type="transmembrane region" description="Helical" evidence="8">
    <location>
        <begin position="567"/>
        <end position="588"/>
    </location>
</feature>
<keyword evidence="7 8" id="KW-0472">Membrane</keyword>
<sequence length="594" mass="67122">MIQTKNIDIIQENRHVDITFKNITYTVTLKDGSKKDLLRGVSGICKSGEVTAILGSSGAGKTTLLNVLSQRISNTRKNHLSGEIHANNNQYDADQFSQFASYVMQDDVLLETMTVKECLTFAANLRTSGTPLQKEEKVLEIIRSLHLEKCQNTFVGGQFIKGISGGERKRTSIGYELISDPSCIFLDEPTSGLDSFTAYRIIHLLSDFSHNKKKTVVFTIHSPSSDIWNLFDNIMLLVEGRFIYQGKGKQNILQYFSSIGFNCPKYSNPADYMMQIMHSSKQENVQNYPLYFEGYDKKLQPIVNYRISETNQGLLPLKSAKTSFFYQVMLIAKRQIKIIQRIRILSKARMAQSIILGVFLGLVFLRIPGPTDNPTIRDVNDKNGILLFFSVAIYMMQLQFCILTFPIQRAVFLREENAKFYTAGPYFVGQFIVDMIPAIVFPTITSLVSYWMIGLNDDNAGKVFFFIFIAILTSISGQAYGYLAGTAFSDVNVAVSLAPVLIKPFILFAGLLKNTGDYASWISWFQYLSPFKYSFTALCLNEYNYDGPGYPQDPVHQLDFNMSKWQAVGGLIGCFSICTFVSFLFLLIMKKRVQ</sequence>
<comment type="subcellular location">
    <subcellularLocation>
        <location evidence="1">Membrane</location>
        <topology evidence="1">Multi-pass membrane protein</topology>
    </subcellularLocation>
</comment>
<dbReference type="InterPro" id="IPR003439">
    <property type="entry name" value="ABC_transporter-like_ATP-bd"/>
</dbReference>
<dbReference type="AlphaFoldDB" id="Q22MP0"/>
<feature type="transmembrane region" description="Helical" evidence="8">
    <location>
        <begin position="491"/>
        <end position="512"/>
    </location>
</feature>
<dbReference type="InterPro" id="IPR043926">
    <property type="entry name" value="ABCG_dom"/>
</dbReference>
<dbReference type="GO" id="GO:0016020">
    <property type="term" value="C:membrane"/>
    <property type="evidence" value="ECO:0007669"/>
    <property type="project" value="UniProtKB-SubCell"/>
</dbReference>
<dbReference type="Gene3D" id="3.40.50.300">
    <property type="entry name" value="P-loop containing nucleotide triphosphate hydrolases"/>
    <property type="match status" value="1"/>
</dbReference>
<feature type="transmembrane region" description="Helical" evidence="8">
    <location>
        <begin position="344"/>
        <end position="365"/>
    </location>
</feature>
<protein>
    <submittedName>
        <fullName evidence="10">Lipid transporter family ABC domain protein</fullName>
    </submittedName>
</protein>
<dbReference type="PANTHER" id="PTHR48041:SF139">
    <property type="entry name" value="PROTEIN SCARLET"/>
    <property type="match status" value="1"/>
</dbReference>
<dbReference type="Pfam" id="PF19055">
    <property type="entry name" value="ABC2_membrane_7"/>
    <property type="match status" value="1"/>
</dbReference>
<feature type="transmembrane region" description="Helical" evidence="8">
    <location>
        <begin position="426"/>
        <end position="451"/>
    </location>
</feature>
<dbReference type="EMBL" id="GG662720">
    <property type="protein sequence ID" value="EAR86514.2"/>
    <property type="molecule type" value="Genomic_DNA"/>
</dbReference>
<evidence type="ECO:0000313" key="11">
    <source>
        <dbReference type="Proteomes" id="UP000009168"/>
    </source>
</evidence>
<keyword evidence="11" id="KW-1185">Reference proteome</keyword>
<reference evidence="11" key="1">
    <citation type="journal article" date="2006" name="PLoS Biol.">
        <title>Macronuclear genome sequence of the ciliate Tetrahymena thermophila, a model eukaryote.</title>
        <authorList>
            <person name="Eisen J.A."/>
            <person name="Coyne R.S."/>
            <person name="Wu M."/>
            <person name="Wu D."/>
            <person name="Thiagarajan M."/>
            <person name="Wortman J.R."/>
            <person name="Badger J.H."/>
            <person name="Ren Q."/>
            <person name="Amedeo P."/>
            <person name="Jones K.M."/>
            <person name="Tallon L.J."/>
            <person name="Delcher A.L."/>
            <person name="Salzberg S.L."/>
            <person name="Silva J.C."/>
            <person name="Haas B.J."/>
            <person name="Majoros W.H."/>
            <person name="Farzad M."/>
            <person name="Carlton J.M."/>
            <person name="Smith R.K. Jr."/>
            <person name="Garg J."/>
            <person name="Pearlman R.E."/>
            <person name="Karrer K.M."/>
            <person name="Sun L."/>
            <person name="Manning G."/>
            <person name="Elde N.C."/>
            <person name="Turkewitz A.P."/>
            <person name="Asai D.J."/>
            <person name="Wilkes D.E."/>
            <person name="Wang Y."/>
            <person name="Cai H."/>
            <person name="Collins K."/>
            <person name="Stewart B.A."/>
            <person name="Lee S.R."/>
            <person name="Wilamowska K."/>
            <person name="Weinberg Z."/>
            <person name="Ruzzo W.L."/>
            <person name="Wloga D."/>
            <person name="Gaertig J."/>
            <person name="Frankel J."/>
            <person name="Tsao C.-C."/>
            <person name="Gorovsky M.A."/>
            <person name="Keeling P.J."/>
            <person name="Waller R.F."/>
            <person name="Patron N.J."/>
            <person name="Cherry J.M."/>
            <person name="Stover N.A."/>
            <person name="Krieger C.J."/>
            <person name="del Toro C."/>
            <person name="Ryder H.F."/>
            <person name="Williamson S.C."/>
            <person name="Barbeau R.A."/>
            <person name="Hamilton E.P."/>
            <person name="Orias E."/>
        </authorList>
    </citation>
    <scope>NUCLEOTIDE SEQUENCE [LARGE SCALE GENOMIC DNA]</scope>
    <source>
        <strain evidence="11">SB210</strain>
    </source>
</reference>
<proteinExistence type="predicted"/>
<evidence type="ECO:0000256" key="8">
    <source>
        <dbReference type="SAM" id="Phobius"/>
    </source>
</evidence>
<evidence type="ECO:0000256" key="6">
    <source>
        <dbReference type="ARBA" id="ARBA00022989"/>
    </source>
</evidence>
<keyword evidence="6 8" id="KW-1133">Transmembrane helix</keyword>
<dbReference type="Pfam" id="PF01061">
    <property type="entry name" value="ABC2_membrane"/>
    <property type="match status" value="1"/>
</dbReference>
<dbReference type="Pfam" id="PF00005">
    <property type="entry name" value="ABC_tran"/>
    <property type="match status" value="1"/>
</dbReference>
<evidence type="ECO:0000256" key="5">
    <source>
        <dbReference type="ARBA" id="ARBA00022840"/>
    </source>
</evidence>
<dbReference type="GeneID" id="7843879"/>
<evidence type="ECO:0000256" key="7">
    <source>
        <dbReference type="ARBA" id="ARBA00023136"/>
    </source>
</evidence>
<evidence type="ECO:0000256" key="2">
    <source>
        <dbReference type="ARBA" id="ARBA00022448"/>
    </source>
</evidence>
<name>Q22MP0_TETTS</name>
<dbReference type="InterPro" id="IPR013525">
    <property type="entry name" value="ABC2_TM"/>
</dbReference>
<accession>Q22MP0</accession>
<keyword evidence="4" id="KW-0547">Nucleotide-binding</keyword>
<keyword evidence="3 8" id="KW-0812">Transmembrane</keyword>
<dbReference type="HOGENOM" id="CLU_000604_57_6_1"/>
<feature type="domain" description="ABC transporter" evidence="9">
    <location>
        <begin position="18"/>
        <end position="264"/>
    </location>
</feature>
<dbReference type="eggNOG" id="KOG0061">
    <property type="taxonomic scope" value="Eukaryota"/>
</dbReference>
<dbReference type="InterPro" id="IPR050352">
    <property type="entry name" value="ABCG_transporters"/>
</dbReference>